<keyword evidence="4" id="KW-1003">Cell membrane</keyword>
<protein>
    <submittedName>
        <fullName evidence="9">AI-2E family transporter</fullName>
    </submittedName>
</protein>
<feature type="transmembrane region" description="Helical" evidence="8">
    <location>
        <begin position="59"/>
        <end position="80"/>
    </location>
</feature>
<evidence type="ECO:0000256" key="3">
    <source>
        <dbReference type="ARBA" id="ARBA00022448"/>
    </source>
</evidence>
<dbReference type="InterPro" id="IPR002549">
    <property type="entry name" value="AI-2E-like"/>
</dbReference>
<evidence type="ECO:0000313" key="10">
    <source>
        <dbReference type="Proteomes" id="UP000824220"/>
    </source>
</evidence>
<feature type="transmembrane region" description="Helical" evidence="8">
    <location>
        <begin position="32"/>
        <end position="53"/>
    </location>
</feature>
<comment type="caution">
    <text evidence="9">The sequence shown here is derived from an EMBL/GenBank/DDBJ whole genome shotgun (WGS) entry which is preliminary data.</text>
</comment>
<organism evidence="9 10">
    <name type="scientific">Candidatus Microbacterium stercoravium</name>
    <dbReference type="NCBI Taxonomy" id="2838697"/>
    <lineage>
        <taxon>Bacteria</taxon>
        <taxon>Bacillati</taxon>
        <taxon>Actinomycetota</taxon>
        <taxon>Actinomycetes</taxon>
        <taxon>Micrococcales</taxon>
        <taxon>Microbacteriaceae</taxon>
        <taxon>Microbacterium</taxon>
    </lineage>
</organism>
<keyword evidence="6 8" id="KW-1133">Transmembrane helix</keyword>
<feature type="transmembrane region" description="Helical" evidence="8">
    <location>
        <begin position="276"/>
        <end position="300"/>
    </location>
</feature>
<comment type="subcellular location">
    <subcellularLocation>
        <location evidence="1">Cell membrane</location>
        <topology evidence="1">Multi-pass membrane protein</topology>
    </subcellularLocation>
</comment>
<evidence type="ECO:0000256" key="5">
    <source>
        <dbReference type="ARBA" id="ARBA00022692"/>
    </source>
</evidence>
<dbReference type="Proteomes" id="UP000824220">
    <property type="component" value="Unassembled WGS sequence"/>
</dbReference>
<evidence type="ECO:0000256" key="4">
    <source>
        <dbReference type="ARBA" id="ARBA00022475"/>
    </source>
</evidence>
<keyword evidence="7 8" id="KW-0472">Membrane</keyword>
<feature type="transmembrane region" description="Helical" evidence="8">
    <location>
        <begin position="249"/>
        <end position="270"/>
    </location>
</feature>
<evidence type="ECO:0000313" key="9">
    <source>
        <dbReference type="EMBL" id="HJA03372.1"/>
    </source>
</evidence>
<evidence type="ECO:0000256" key="6">
    <source>
        <dbReference type="ARBA" id="ARBA00022989"/>
    </source>
</evidence>
<feature type="transmembrane region" description="Helical" evidence="8">
    <location>
        <begin position="307"/>
        <end position="325"/>
    </location>
</feature>
<dbReference type="EMBL" id="DXAM01000011">
    <property type="protein sequence ID" value="HJA03372.1"/>
    <property type="molecule type" value="Genomic_DNA"/>
</dbReference>
<comment type="similarity">
    <text evidence="2">Belongs to the autoinducer-2 exporter (AI-2E) (TC 2.A.86) family.</text>
</comment>
<gene>
    <name evidence="9" type="ORF">H9800_00720</name>
</gene>
<dbReference type="GO" id="GO:0055085">
    <property type="term" value="P:transmembrane transport"/>
    <property type="evidence" value="ECO:0007669"/>
    <property type="project" value="TreeGrafter"/>
</dbReference>
<feature type="transmembrane region" description="Helical" evidence="8">
    <location>
        <begin position="87"/>
        <end position="109"/>
    </location>
</feature>
<evidence type="ECO:0000256" key="2">
    <source>
        <dbReference type="ARBA" id="ARBA00009773"/>
    </source>
</evidence>
<dbReference type="PANTHER" id="PTHR21716">
    <property type="entry name" value="TRANSMEMBRANE PROTEIN"/>
    <property type="match status" value="1"/>
</dbReference>
<dbReference type="Pfam" id="PF01594">
    <property type="entry name" value="AI-2E_transport"/>
    <property type="match status" value="1"/>
</dbReference>
<reference evidence="9" key="2">
    <citation type="submission" date="2021-04" db="EMBL/GenBank/DDBJ databases">
        <authorList>
            <person name="Gilroy R."/>
        </authorList>
    </citation>
    <scope>NUCLEOTIDE SEQUENCE</scope>
    <source>
        <strain evidence="9">ChiHjej8B7-3636</strain>
    </source>
</reference>
<evidence type="ECO:0000256" key="8">
    <source>
        <dbReference type="SAM" id="Phobius"/>
    </source>
</evidence>
<feature type="transmembrane region" description="Helical" evidence="8">
    <location>
        <begin position="345"/>
        <end position="376"/>
    </location>
</feature>
<keyword evidence="5 8" id="KW-0812">Transmembrane</keyword>
<feature type="transmembrane region" description="Helical" evidence="8">
    <location>
        <begin position="181"/>
        <end position="206"/>
    </location>
</feature>
<accession>A0A9D2H3P2</accession>
<reference evidence="9" key="1">
    <citation type="journal article" date="2021" name="PeerJ">
        <title>Extensive microbial diversity within the chicken gut microbiome revealed by metagenomics and culture.</title>
        <authorList>
            <person name="Gilroy R."/>
            <person name="Ravi A."/>
            <person name="Getino M."/>
            <person name="Pursley I."/>
            <person name="Horton D.L."/>
            <person name="Alikhan N.F."/>
            <person name="Baker D."/>
            <person name="Gharbi K."/>
            <person name="Hall N."/>
            <person name="Watson M."/>
            <person name="Adriaenssens E.M."/>
            <person name="Foster-Nyarko E."/>
            <person name="Jarju S."/>
            <person name="Secka A."/>
            <person name="Antonio M."/>
            <person name="Oren A."/>
            <person name="Chaudhuri R.R."/>
            <person name="La Ragione R."/>
            <person name="Hildebrand F."/>
            <person name="Pallen M.J."/>
        </authorList>
    </citation>
    <scope>NUCLEOTIDE SEQUENCE</scope>
    <source>
        <strain evidence="9">ChiHjej8B7-3636</strain>
    </source>
</reference>
<name>A0A9D2H3P2_9MICO</name>
<keyword evidence="3" id="KW-0813">Transport</keyword>
<dbReference type="AlphaFoldDB" id="A0A9D2H3P2"/>
<sequence>MFGRRRSAPTVPAALARTPQAKGPWRDAMGLLATRSIQIIAVALLLVAIVFGLRQLTVVVIPVILALVFAAAFEPLMRWLRARMPSVLATIIVLLGIVVVIGGVGWAIVRAVVAQWPDLYQSATDGVNQIVAWINDLPLAQQWLGDDPASAAFEVPFDEIWSTVQGFLSSSGVGATIGSGAVAGVGAVASFLTGLVLMVVILFFFLKDGPIIWNFVLRPFHDEWDGRMKRVGSKTIDTLGAYVRGTAGVAAADAVGIGIGLFILGIPLALPLTLLVFILAFIPIVGATLAGILAALVALVDGGFMENGLLAAVIVVGVVVLVNQLEGNFLQPVLMGRALKLHSLVILVALTIGTVTAGILGAILAVPLTAVAWGIVQVWEGDSLPAKWARKKEAPAT</sequence>
<proteinExistence type="inferred from homology"/>
<evidence type="ECO:0000256" key="7">
    <source>
        <dbReference type="ARBA" id="ARBA00023136"/>
    </source>
</evidence>
<dbReference type="GO" id="GO:0005886">
    <property type="term" value="C:plasma membrane"/>
    <property type="evidence" value="ECO:0007669"/>
    <property type="project" value="UniProtKB-SubCell"/>
</dbReference>
<evidence type="ECO:0000256" key="1">
    <source>
        <dbReference type="ARBA" id="ARBA00004651"/>
    </source>
</evidence>
<dbReference type="PANTHER" id="PTHR21716:SF53">
    <property type="entry name" value="PERMEASE PERM-RELATED"/>
    <property type="match status" value="1"/>
</dbReference>